<gene>
    <name evidence="1" type="ORF">ACAOBT_LOCUS14398</name>
</gene>
<evidence type="ECO:0000313" key="1">
    <source>
        <dbReference type="EMBL" id="CAH1981284.1"/>
    </source>
</evidence>
<name>A0A9P0PEX3_ACAOB</name>
<reference evidence="1" key="1">
    <citation type="submission" date="2022-03" db="EMBL/GenBank/DDBJ databases">
        <authorList>
            <person name="Sayadi A."/>
        </authorList>
    </citation>
    <scope>NUCLEOTIDE SEQUENCE</scope>
</reference>
<comment type="caution">
    <text evidence="1">The sequence shown here is derived from an EMBL/GenBank/DDBJ whole genome shotgun (WGS) entry which is preliminary data.</text>
</comment>
<organism evidence="1 2">
    <name type="scientific">Acanthoscelides obtectus</name>
    <name type="common">Bean weevil</name>
    <name type="synonym">Bruchus obtectus</name>
    <dbReference type="NCBI Taxonomy" id="200917"/>
    <lineage>
        <taxon>Eukaryota</taxon>
        <taxon>Metazoa</taxon>
        <taxon>Ecdysozoa</taxon>
        <taxon>Arthropoda</taxon>
        <taxon>Hexapoda</taxon>
        <taxon>Insecta</taxon>
        <taxon>Pterygota</taxon>
        <taxon>Neoptera</taxon>
        <taxon>Endopterygota</taxon>
        <taxon>Coleoptera</taxon>
        <taxon>Polyphaga</taxon>
        <taxon>Cucujiformia</taxon>
        <taxon>Chrysomeloidea</taxon>
        <taxon>Chrysomelidae</taxon>
        <taxon>Bruchinae</taxon>
        <taxon>Bruchini</taxon>
        <taxon>Acanthoscelides</taxon>
    </lineage>
</organism>
<dbReference type="OrthoDB" id="10263520at2759"/>
<keyword evidence="2" id="KW-1185">Reference proteome</keyword>
<protein>
    <submittedName>
        <fullName evidence="1">Uncharacterized protein</fullName>
    </submittedName>
</protein>
<evidence type="ECO:0000313" key="2">
    <source>
        <dbReference type="Proteomes" id="UP001152888"/>
    </source>
</evidence>
<dbReference type="EMBL" id="CAKOFQ010006906">
    <property type="protein sequence ID" value="CAH1981284.1"/>
    <property type="molecule type" value="Genomic_DNA"/>
</dbReference>
<sequence>MHQTFNTHSMTLLSDTSKAVLGSPELWKIDAVLYPQMLKDRS</sequence>
<dbReference type="Proteomes" id="UP001152888">
    <property type="component" value="Unassembled WGS sequence"/>
</dbReference>
<accession>A0A9P0PEX3</accession>
<dbReference type="AlphaFoldDB" id="A0A9P0PEX3"/>
<proteinExistence type="predicted"/>